<protein>
    <recommendedName>
        <fullName evidence="2">Nucleoside phosphorylase domain-containing protein</fullName>
    </recommendedName>
</protein>
<dbReference type="InterPro" id="IPR035994">
    <property type="entry name" value="Nucleoside_phosphorylase_sf"/>
</dbReference>
<dbReference type="AlphaFoldDB" id="A0A1M3T3E5"/>
<dbReference type="InterPro" id="IPR000845">
    <property type="entry name" value="Nucleoside_phosphorylase_d"/>
</dbReference>
<name>A0A1M3T3E5_ASPLC</name>
<evidence type="ECO:0000313" key="3">
    <source>
        <dbReference type="EMBL" id="OJZ81261.1"/>
    </source>
</evidence>
<dbReference type="PANTHER" id="PTHR46082:SF11">
    <property type="entry name" value="AAA+ ATPASE DOMAIN-CONTAINING PROTEIN-RELATED"/>
    <property type="match status" value="1"/>
</dbReference>
<feature type="domain" description="Nucleoside phosphorylase" evidence="2">
    <location>
        <begin position="17"/>
        <end position="308"/>
    </location>
</feature>
<gene>
    <name evidence="3" type="ORF">ASPFODRAFT_52313</name>
</gene>
<dbReference type="VEuPathDB" id="FungiDB:ASPFODRAFT_52313"/>
<dbReference type="Gene3D" id="3.40.50.1580">
    <property type="entry name" value="Nucleoside phosphorylase domain"/>
    <property type="match status" value="1"/>
</dbReference>
<dbReference type="GO" id="GO:0003824">
    <property type="term" value="F:catalytic activity"/>
    <property type="evidence" value="ECO:0007669"/>
    <property type="project" value="InterPro"/>
</dbReference>
<dbReference type="PANTHER" id="PTHR46082">
    <property type="entry name" value="ATP/GTP-BINDING PROTEIN-RELATED"/>
    <property type="match status" value="1"/>
</dbReference>
<organism evidence="3 4">
    <name type="scientific">Aspergillus luchuensis (strain CBS 106.47)</name>
    <dbReference type="NCBI Taxonomy" id="1137211"/>
    <lineage>
        <taxon>Eukaryota</taxon>
        <taxon>Fungi</taxon>
        <taxon>Dikarya</taxon>
        <taxon>Ascomycota</taxon>
        <taxon>Pezizomycotina</taxon>
        <taxon>Eurotiomycetes</taxon>
        <taxon>Eurotiomycetidae</taxon>
        <taxon>Eurotiales</taxon>
        <taxon>Aspergillaceae</taxon>
        <taxon>Aspergillus</taxon>
        <taxon>Aspergillus subgen. Circumdati</taxon>
    </lineage>
</organism>
<dbReference type="EMBL" id="KV878251">
    <property type="protein sequence ID" value="OJZ81261.1"/>
    <property type="molecule type" value="Genomic_DNA"/>
</dbReference>
<dbReference type="GO" id="GO:0009116">
    <property type="term" value="P:nucleoside metabolic process"/>
    <property type="evidence" value="ECO:0007669"/>
    <property type="project" value="InterPro"/>
</dbReference>
<dbReference type="Pfam" id="PF01048">
    <property type="entry name" value="PNP_UDP_1"/>
    <property type="match status" value="1"/>
</dbReference>
<accession>A0A1M3T3E5</accession>
<dbReference type="InterPro" id="IPR053137">
    <property type="entry name" value="NLR-like"/>
</dbReference>
<dbReference type="Proteomes" id="UP000184063">
    <property type="component" value="Unassembled WGS sequence"/>
</dbReference>
<reference evidence="4" key="1">
    <citation type="journal article" date="2017" name="Genome Biol.">
        <title>Comparative genomics reveals high biological diversity and specific adaptations in the industrially and medically important fungal genus Aspergillus.</title>
        <authorList>
            <person name="de Vries R.P."/>
            <person name="Riley R."/>
            <person name="Wiebenga A."/>
            <person name="Aguilar-Osorio G."/>
            <person name="Amillis S."/>
            <person name="Uchima C.A."/>
            <person name="Anderluh G."/>
            <person name="Asadollahi M."/>
            <person name="Askin M."/>
            <person name="Barry K."/>
            <person name="Battaglia E."/>
            <person name="Bayram O."/>
            <person name="Benocci T."/>
            <person name="Braus-Stromeyer S.A."/>
            <person name="Caldana C."/>
            <person name="Canovas D."/>
            <person name="Cerqueira G.C."/>
            <person name="Chen F."/>
            <person name="Chen W."/>
            <person name="Choi C."/>
            <person name="Clum A."/>
            <person name="Dos Santos R.A."/>
            <person name="Damasio A.R."/>
            <person name="Diallinas G."/>
            <person name="Emri T."/>
            <person name="Fekete E."/>
            <person name="Flipphi M."/>
            <person name="Freyberg S."/>
            <person name="Gallo A."/>
            <person name="Gournas C."/>
            <person name="Habgood R."/>
            <person name="Hainaut M."/>
            <person name="Harispe M.L."/>
            <person name="Henrissat B."/>
            <person name="Hilden K.S."/>
            <person name="Hope R."/>
            <person name="Hossain A."/>
            <person name="Karabika E."/>
            <person name="Karaffa L."/>
            <person name="Karanyi Z."/>
            <person name="Krasevec N."/>
            <person name="Kuo A."/>
            <person name="Kusch H."/>
            <person name="LaButti K."/>
            <person name="Lagendijk E.L."/>
            <person name="Lapidus A."/>
            <person name="Levasseur A."/>
            <person name="Lindquist E."/>
            <person name="Lipzen A."/>
            <person name="Logrieco A.F."/>
            <person name="MacCabe A."/>
            <person name="Maekelae M.R."/>
            <person name="Malavazi I."/>
            <person name="Melin P."/>
            <person name="Meyer V."/>
            <person name="Mielnichuk N."/>
            <person name="Miskei M."/>
            <person name="Molnar A.P."/>
            <person name="Mule G."/>
            <person name="Ngan C.Y."/>
            <person name="Orejas M."/>
            <person name="Orosz E."/>
            <person name="Ouedraogo J.P."/>
            <person name="Overkamp K.M."/>
            <person name="Park H.-S."/>
            <person name="Perrone G."/>
            <person name="Piumi F."/>
            <person name="Punt P.J."/>
            <person name="Ram A.F."/>
            <person name="Ramon A."/>
            <person name="Rauscher S."/>
            <person name="Record E."/>
            <person name="Riano-Pachon D.M."/>
            <person name="Robert V."/>
            <person name="Roehrig J."/>
            <person name="Ruller R."/>
            <person name="Salamov A."/>
            <person name="Salih N.S."/>
            <person name="Samson R.A."/>
            <person name="Sandor E."/>
            <person name="Sanguinetti M."/>
            <person name="Schuetze T."/>
            <person name="Sepcic K."/>
            <person name="Shelest E."/>
            <person name="Sherlock G."/>
            <person name="Sophianopoulou V."/>
            <person name="Squina F.M."/>
            <person name="Sun H."/>
            <person name="Susca A."/>
            <person name="Todd R.B."/>
            <person name="Tsang A."/>
            <person name="Unkles S.E."/>
            <person name="van de Wiele N."/>
            <person name="van Rossen-Uffink D."/>
            <person name="Oliveira J.V."/>
            <person name="Vesth T.C."/>
            <person name="Visser J."/>
            <person name="Yu J.-H."/>
            <person name="Zhou M."/>
            <person name="Andersen M.R."/>
            <person name="Archer D.B."/>
            <person name="Baker S.E."/>
            <person name="Benoit I."/>
            <person name="Brakhage A.A."/>
            <person name="Braus G.H."/>
            <person name="Fischer R."/>
            <person name="Frisvad J.C."/>
            <person name="Goldman G.H."/>
            <person name="Houbraken J."/>
            <person name="Oakley B."/>
            <person name="Pocsi I."/>
            <person name="Scazzocchio C."/>
            <person name="Seiboth B."/>
            <person name="vanKuyk P.A."/>
            <person name="Wortman J."/>
            <person name="Dyer P.S."/>
            <person name="Grigoriev I.V."/>
        </authorList>
    </citation>
    <scope>NUCLEOTIDE SEQUENCE [LARGE SCALE GENOMIC DNA]</scope>
    <source>
        <strain evidence="4">CBS 106.47</strain>
    </source>
</reference>
<feature type="compositionally biased region" description="Polar residues" evidence="1">
    <location>
        <begin position="328"/>
        <end position="355"/>
    </location>
</feature>
<feature type="region of interest" description="Disordered" evidence="1">
    <location>
        <begin position="322"/>
        <end position="355"/>
    </location>
</feature>
<evidence type="ECO:0000259" key="2">
    <source>
        <dbReference type="Pfam" id="PF01048"/>
    </source>
</evidence>
<dbReference type="SUPFAM" id="SSF53167">
    <property type="entry name" value="Purine and uridine phosphorylases"/>
    <property type="match status" value="1"/>
</dbReference>
<evidence type="ECO:0000313" key="4">
    <source>
        <dbReference type="Proteomes" id="UP000184063"/>
    </source>
</evidence>
<sequence>MVITQSSTSIFLPPEYTVGVVCALPKELFALRALFDYRYQDPQVALDPYDTNSYVFGRIGHHDIVAACLPQGEYGTNSAADVASNMNRTFPALRFCLLVGIGGGVPSKDHDIRLGDVVVSQPTERESGVIQYDLGKTMEDGTFKTIGSLIRPPRVLMKAISNLASDPELPPDSLRSYLEQIAARNPSYRHPGQWQDILYESSPLQGNPCNGRDHCDCPQTQREDRSLDHPRIFYGIIASGNQVVKSSKMRDRLGEKHKILCLEMEAAGVMNTFPFLVIRGICDYADSHKNNTWQEYAAATAAAYAKLLLSYVRPLRSAERSAPGLLNGSAQGTLDSGQPSYVSVPASTTERPMKESLNSTIVTEFKPSTTPESRLAERRTLARRRQVWNPWPNDALRIFRSLERWMSVPGSSLLVLEASPPARARAEDLAFEVVDFLLSTTPYTVIYSLSSLSCRSESTYDLLDSVIFQSLRINTTQPPLECQSIHGEKDSEVKTWGRFQAAVSQLHHGFLIIEGRDARCTERILTILSETINHPEALIKSMVIAYTTYLSFKDIPPQRTYETVKIPPQPPQGRRKMGLTTGRATKWKHLKPRFASVEPTESHSN</sequence>
<dbReference type="OrthoDB" id="1577640at2759"/>
<proteinExistence type="predicted"/>
<evidence type="ECO:0000256" key="1">
    <source>
        <dbReference type="SAM" id="MobiDB-lite"/>
    </source>
</evidence>